<protein>
    <submittedName>
        <fullName evidence="1">Uncharacterized protein</fullName>
    </submittedName>
</protein>
<name>A0AAV2QKH7_MEGNR</name>
<dbReference type="Proteomes" id="UP001497623">
    <property type="component" value="Unassembled WGS sequence"/>
</dbReference>
<evidence type="ECO:0000313" key="1">
    <source>
        <dbReference type="EMBL" id="CAL4084666.1"/>
    </source>
</evidence>
<evidence type="ECO:0000313" key="2">
    <source>
        <dbReference type="Proteomes" id="UP001497623"/>
    </source>
</evidence>
<gene>
    <name evidence="1" type="ORF">MNOR_LOCUS12478</name>
</gene>
<organism evidence="1 2">
    <name type="scientific">Meganyctiphanes norvegica</name>
    <name type="common">Northern krill</name>
    <name type="synonym">Thysanopoda norvegica</name>
    <dbReference type="NCBI Taxonomy" id="48144"/>
    <lineage>
        <taxon>Eukaryota</taxon>
        <taxon>Metazoa</taxon>
        <taxon>Ecdysozoa</taxon>
        <taxon>Arthropoda</taxon>
        <taxon>Crustacea</taxon>
        <taxon>Multicrustacea</taxon>
        <taxon>Malacostraca</taxon>
        <taxon>Eumalacostraca</taxon>
        <taxon>Eucarida</taxon>
        <taxon>Euphausiacea</taxon>
        <taxon>Euphausiidae</taxon>
        <taxon>Meganyctiphanes</taxon>
    </lineage>
</organism>
<comment type="caution">
    <text evidence="1">The sequence shown here is derived from an EMBL/GenBank/DDBJ whole genome shotgun (WGS) entry which is preliminary data.</text>
</comment>
<reference evidence="1 2" key="1">
    <citation type="submission" date="2024-05" db="EMBL/GenBank/DDBJ databases">
        <authorList>
            <person name="Wallberg A."/>
        </authorList>
    </citation>
    <scope>NUCLEOTIDE SEQUENCE [LARGE SCALE GENOMIC DNA]</scope>
</reference>
<dbReference type="EMBL" id="CAXKWB010006856">
    <property type="protein sequence ID" value="CAL4084666.1"/>
    <property type="molecule type" value="Genomic_DNA"/>
</dbReference>
<proteinExistence type="predicted"/>
<sequence length="109" mass="12619">MTAVNLLNTKGRYVAFQTYFLYWHGYISRQLRQNHGSYNLWLALWASKSILTGPTEQLNIFRQPSAAHRYLAGPLGQLKIIGRPKAANIQFYYIGFEKPYTTALRLRGH</sequence>
<keyword evidence="2" id="KW-1185">Reference proteome</keyword>
<accession>A0AAV2QKH7</accession>
<dbReference type="AlphaFoldDB" id="A0AAV2QKH7"/>